<dbReference type="RefSeq" id="WP_012354741.1">
    <property type="nucleotide sequence ID" value="NZ_CBCRZP010000090.1"/>
</dbReference>
<dbReference type="OMA" id="REDNPGK"/>
<gene>
    <name evidence="4" type="primary">tmoD</name>
    <name evidence="3" type="ORF">CBM2586_P280011</name>
    <name evidence="2" type="ORF">CBM2589_P280010</name>
    <name evidence="4" type="ORF">CBM2594_P210011</name>
    <name evidence="5" type="ORF">CBM2636_P20271</name>
</gene>
<dbReference type="AlphaFoldDB" id="A0A375DAP1"/>
<evidence type="ECO:0000313" key="6">
    <source>
        <dbReference type="Proteomes" id="UP000254259"/>
    </source>
</evidence>
<dbReference type="GeneID" id="29763696"/>
<name>A0A375DAP1_9BURK</name>
<dbReference type="Proteomes" id="UP000254259">
    <property type="component" value="Plasmid CBM2636p"/>
</dbReference>
<reference evidence="6 7" key="1">
    <citation type="submission" date="2018-01" db="EMBL/GenBank/DDBJ databases">
        <authorList>
            <person name="Clerissi C."/>
        </authorList>
    </citation>
    <scope>NUCLEOTIDE SEQUENCE [LARGE SCALE GENOMIC DNA]</scope>
    <source>
        <strain evidence="3">Cupriavidus taiwanensis LMG 19430</strain>
        <strain evidence="2">Cupriavidus taiwanensis STM 3521</strain>
        <strain evidence="4">Cupriavidus taiwanensis STM 6021</strain>
        <strain evidence="5">Cupriavidus taiwanensis SWF 66322</strain>
        <plasmid evidence="7">cbm2586_p</plasmid>
        <plasmid evidence="8">cbm2594_p</plasmid>
        <plasmid evidence="6">cbm2636p</plasmid>
        <plasmid evidence="5">CBM2636p</plasmid>
    </source>
</reference>
<accession>A0A375DAP1</accession>
<dbReference type="EMBL" id="OGUU01000027">
    <property type="protein sequence ID" value="SPC25240.1"/>
    <property type="molecule type" value="Genomic_DNA"/>
</dbReference>
<evidence type="ECO:0000256" key="1">
    <source>
        <dbReference type="ARBA" id="ARBA00006313"/>
    </source>
</evidence>
<geneLocation type="plasmid" evidence="5">
    <name>CBM2636p</name>
</geneLocation>
<dbReference type="InterPro" id="IPR003454">
    <property type="entry name" value="MOase_MmoB_DmpM"/>
</dbReference>
<evidence type="ECO:0000313" key="8">
    <source>
        <dbReference type="Proteomes" id="UP000257139"/>
    </source>
</evidence>
<dbReference type="EMBL" id="OFSN01000048">
    <property type="protein sequence ID" value="SOY77860.1"/>
    <property type="molecule type" value="Genomic_DNA"/>
</dbReference>
<evidence type="ECO:0000313" key="7">
    <source>
        <dbReference type="Proteomes" id="UP000257016"/>
    </source>
</evidence>
<evidence type="ECO:0000313" key="2">
    <source>
        <dbReference type="EMBL" id="SOY76009.1"/>
    </source>
</evidence>
<dbReference type="Proteomes" id="UP000256297">
    <property type="component" value="Plasmid CBM2589_p"/>
</dbReference>
<dbReference type="EMBL" id="LT984815">
    <property type="protein sequence ID" value="SPD69585.1"/>
    <property type="molecule type" value="Genomic_DNA"/>
</dbReference>
<geneLocation type="plasmid" evidence="8">
    <name>cbm2594_p</name>
</geneLocation>
<dbReference type="Proteomes" id="UP000257139">
    <property type="component" value="Plasmid CBM2594_p"/>
</dbReference>
<keyword evidence="5" id="KW-0614">Plasmid</keyword>
<protein>
    <submittedName>
        <fullName evidence="4">Toluene-4-monooxygenase system protein D</fullName>
        <ecNumber evidence="4">1.14.13.-</ecNumber>
    </submittedName>
</protein>
<dbReference type="Gene3D" id="3.90.56.10">
    <property type="entry name" value="Monooxygenase component MmoB/DmpM"/>
    <property type="match status" value="1"/>
</dbReference>
<dbReference type="EMBL" id="OFSP01000060">
    <property type="protein sequence ID" value="SOY76009.1"/>
    <property type="molecule type" value="Genomic_DNA"/>
</dbReference>
<dbReference type="GO" id="GO:0004497">
    <property type="term" value="F:monooxygenase activity"/>
    <property type="evidence" value="ECO:0007669"/>
    <property type="project" value="UniProtKB-KW"/>
</dbReference>
<evidence type="ECO:0000313" key="5">
    <source>
        <dbReference type="EMBL" id="SPD69585.1"/>
    </source>
</evidence>
<evidence type="ECO:0000313" key="3">
    <source>
        <dbReference type="EMBL" id="SOY77860.1"/>
    </source>
</evidence>
<keyword evidence="4" id="KW-0560">Oxidoreductase</keyword>
<proteinExistence type="inferred from homology"/>
<geneLocation type="plasmid" evidence="7">
    <name>cbm2586_p</name>
</geneLocation>
<evidence type="ECO:0000313" key="4">
    <source>
        <dbReference type="EMBL" id="SPC25240.1"/>
    </source>
</evidence>
<geneLocation type="plasmid" evidence="6">
    <name>cbm2636p</name>
</geneLocation>
<keyword evidence="4" id="KW-0503">Monooxygenase</keyword>
<comment type="similarity">
    <text evidence="1">Belongs to the TmoD/XamoD family.</text>
</comment>
<organism evidence="4 8">
    <name type="scientific">Cupriavidus taiwanensis</name>
    <dbReference type="NCBI Taxonomy" id="164546"/>
    <lineage>
        <taxon>Bacteria</taxon>
        <taxon>Pseudomonadati</taxon>
        <taxon>Pseudomonadota</taxon>
        <taxon>Betaproteobacteria</taxon>
        <taxon>Burkholderiales</taxon>
        <taxon>Burkholderiaceae</taxon>
        <taxon>Cupriavidus</taxon>
    </lineage>
</organism>
<dbReference type="Pfam" id="PF02406">
    <property type="entry name" value="MmoB_DmpM"/>
    <property type="match status" value="1"/>
</dbReference>
<dbReference type="Proteomes" id="UP000257016">
    <property type="component" value="Unassembled WGS sequence"/>
</dbReference>
<sequence>MSRDHNTAEAYRNNRVGPVLRASSITSGVIEAAREDNPGKEIRVDDKLAYVRIDTDGELILRRATLEDTLGRPFRMSELEVNLSSFAGRIETTDDYVLFYYKKTL</sequence>
<dbReference type="EC" id="1.14.13.-" evidence="4"/>
<dbReference type="SUPFAM" id="SSF56029">
    <property type="entry name" value="Monooxygenase (hydroxylase) regulatory protein"/>
    <property type="match status" value="1"/>
</dbReference>
<dbReference type="InterPro" id="IPR036889">
    <property type="entry name" value="mOase_MmoB_DmpM_sf"/>
</dbReference>